<feature type="binding site" evidence="11">
    <location>
        <position position="152"/>
    </location>
    <ligand>
        <name>substrate</name>
    </ligand>
</feature>
<evidence type="ECO:0000256" key="11">
    <source>
        <dbReference type="PIRSR" id="PIRSR016496-1"/>
    </source>
</evidence>
<evidence type="ECO:0000313" key="14">
    <source>
        <dbReference type="EMBL" id="AKB80108.1"/>
    </source>
</evidence>
<evidence type="ECO:0000256" key="8">
    <source>
        <dbReference type="ARBA" id="ARBA00023229"/>
    </source>
</evidence>
<dbReference type="OrthoDB" id="15328at2157"/>
<dbReference type="GO" id="GO:0005524">
    <property type="term" value="F:ATP binding"/>
    <property type="evidence" value="ECO:0007669"/>
    <property type="project" value="UniProtKB-KW"/>
</dbReference>
<comment type="similarity">
    <text evidence="1 10">Belongs to the isopentenyl phosphate kinase family.</text>
</comment>
<evidence type="ECO:0000256" key="12">
    <source>
        <dbReference type="PIRSR" id="PIRSR016496-2"/>
    </source>
</evidence>
<reference evidence="14 15" key="1">
    <citation type="submission" date="2014-07" db="EMBL/GenBank/DDBJ databases">
        <title>Methanogenic archaea and the global carbon cycle.</title>
        <authorList>
            <person name="Henriksen J.R."/>
            <person name="Luke J."/>
            <person name="Reinhart S."/>
            <person name="Benedict M.N."/>
            <person name="Youngblut N.D."/>
            <person name="Metcalf M.E."/>
            <person name="Whitaker R.J."/>
            <person name="Metcalf W.W."/>
        </authorList>
    </citation>
    <scope>NUCLEOTIDE SEQUENCE [LARGE SCALE GENOMIC DNA]</scope>
    <source>
        <strain evidence="14 15">HB-1</strain>
    </source>
</reference>
<dbReference type="AlphaFoldDB" id="A0A0E3SIZ0"/>
<evidence type="ECO:0000256" key="9">
    <source>
        <dbReference type="ARBA" id="ARBA00049063"/>
    </source>
</evidence>
<feature type="binding site" evidence="11">
    <location>
        <position position="53"/>
    </location>
    <ligand>
        <name>ATP</name>
        <dbReference type="ChEBI" id="CHEBI:30616"/>
    </ligand>
</feature>
<dbReference type="GO" id="GO:0016114">
    <property type="term" value="P:terpenoid biosynthetic process"/>
    <property type="evidence" value="ECO:0007669"/>
    <property type="project" value="TreeGrafter"/>
</dbReference>
<dbReference type="EMBL" id="CP009516">
    <property type="protein sequence ID" value="AKB80108.1"/>
    <property type="molecule type" value="Genomic_DNA"/>
</dbReference>
<organism evidence="14 15">
    <name type="scientific">Methanosarcina horonobensis HB-1 = JCM 15518</name>
    <dbReference type="NCBI Taxonomy" id="1434110"/>
    <lineage>
        <taxon>Archaea</taxon>
        <taxon>Methanobacteriati</taxon>
        <taxon>Methanobacteriota</taxon>
        <taxon>Stenosarchaea group</taxon>
        <taxon>Methanomicrobia</taxon>
        <taxon>Methanosarcinales</taxon>
        <taxon>Methanosarcinaceae</taxon>
        <taxon>Methanosarcina</taxon>
    </lineage>
</organism>
<evidence type="ECO:0000256" key="7">
    <source>
        <dbReference type="ARBA" id="ARBA00022840"/>
    </source>
</evidence>
<evidence type="ECO:0000256" key="10">
    <source>
        <dbReference type="PIRNR" id="PIRNR016496"/>
    </source>
</evidence>
<dbReference type="PANTHER" id="PTHR43654">
    <property type="entry name" value="GLUTAMATE 5-KINASE"/>
    <property type="match status" value="1"/>
</dbReference>
<dbReference type="GeneID" id="24832976"/>
<evidence type="ECO:0000313" key="15">
    <source>
        <dbReference type="Proteomes" id="UP000033101"/>
    </source>
</evidence>
<keyword evidence="15" id="KW-1185">Reference proteome</keyword>
<accession>A0A0E3SIZ0</accession>
<evidence type="ECO:0000256" key="6">
    <source>
        <dbReference type="ARBA" id="ARBA00022777"/>
    </source>
</evidence>
<dbReference type="FunFam" id="3.40.1160.10:FF:000051">
    <property type="entry name" value="Isopentenyl phosphate kinase"/>
    <property type="match status" value="1"/>
</dbReference>
<dbReference type="Proteomes" id="UP000033101">
    <property type="component" value="Chromosome"/>
</dbReference>
<gene>
    <name evidence="14" type="ORF">MSHOH_3625</name>
</gene>
<comment type="subunit">
    <text evidence="10">Homodimer.</text>
</comment>
<keyword evidence="7 10" id="KW-0067">ATP-binding</keyword>
<dbReference type="CDD" id="cd04241">
    <property type="entry name" value="AAK_FomA-like"/>
    <property type="match status" value="1"/>
</dbReference>
<dbReference type="InterPro" id="IPR024192">
    <property type="entry name" value="Fosfomycin_R_FomA-type"/>
</dbReference>
<dbReference type="GO" id="GO:0102043">
    <property type="term" value="F:isopentenyl phosphate kinase activity"/>
    <property type="evidence" value="ECO:0007669"/>
    <property type="project" value="UniProtKB-EC"/>
</dbReference>
<proteinExistence type="inferred from homology"/>
<feature type="binding site" evidence="11">
    <location>
        <position position="57"/>
    </location>
    <ligand>
        <name>substrate</name>
    </ligand>
</feature>
<keyword evidence="6 10" id="KW-0418">Kinase</keyword>
<keyword evidence="8" id="KW-0414">Isoprene biosynthesis</keyword>
<evidence type="ECO:0000259" key="13">
    <source>
        <dbReference type="Pfam" id="PF00696"/>
    </source>
</evidence>
<feature type="binding site" evidence="11">
    <location>
        <begin position="11"/>
        <end position="15"/>
    </location>
    <ligand>
        <name>ATP</name>
        <dbReference type="ChEBI" id="CHEBI:30616"/>
    </ligand>
</feature>
<protein>
    <recommendedName>
        <fullName evidence="3 10">Isopentenyl phosphate kinase</fullName>
        <shortName evidence="10">IPK</shortName>
        <ecNumber evidence="2 10">2.7.4.26</ecNumber>
    </recommendedName>
</protein>
<dbReference type="PATRIC" id="fig|1434110.4.peg.4640"/>
<dbReference type="RefSeq" id="WP_048143662.1">
    <property type="nucleotide sequence ID" value="NZ_CP009516.1"/>
</dbReference>
<dbReference type="STRING" id="1434110.MSHOH_3625"/>
<dbReference type="PIRSF" id="PIRSF016496">
    <property type="entry name" value="Kin_FomA"/>
    <property type="match status" value="1"/>
</dbReference>
<dbReference type="InterPro" id="IPR036393">
    <property type="entry name" value="AceGlu_kinase-like_sf"/>
</dbReference>
<evidence type="ECO:0000256" key="3">
    <source>
        <dbReference type="ARBA" id="ARBA00017267"/>
    </source>
</evidence>
<dbReference type="GO" id="GO:0005829">
    <property type="term" value="C:cytosol"/>
    <property type="evidence" value="ECO:0007669"/>
    <property type="project" value="TreeGrafter"/>
</dbReference>
<feature type="binding site" evidence="11">
    <location>
        <position position="215"/>
    </location>
    <ligand>
        <name>ATP</name>
        <dbReference type="ChEBI" id="CHEBI:30616"/>
    </ligand>
</feature>
<feature type="domain" description="Aspartate/glutamate/uridylate kinase" evidence="13">
    <location>
        <begin position="8"/>
        <end position="234"/>
    </location>
</feature>
<feature type="binding site" evidence="11">
    <location>
        <position position="211"/>
    </location>
    <ligand>
        <name>ATP</name>
        <dbReference type="ChEBI" id="CHEBI:30616"/>
    </ligand>
</feature>
<dbReference type="Pfam" id="PF00696">
    <property type="entry name" value="AA_kinase"/>
    <property type="match status" value="1"/>
</dbReference>
<sequence>MNTSTEPVILKLGGSAITDKGAYEGVVKKADLLRIAREVSGFRGKMIVVHGAGSFGHTYAKKYGLDRTFDPEGAIVTHESVKKLASKVVDALNSFGVRAIAVHPMGCAVCRNGRIESMYLDSIKLMLEKGFVPVLHGDVAMDIELGTCILSGDQIVPYLAKELGITRLGLGSAEDGVLDKEGKPIPEITPENFEEFRHCIRGSGSTDVTGGMLGKVLELLELSKNSSITSYIFNAGKADNIYRFLNGESIGTRISPDKGYEA</sequence>
<dbReference type="SUPFAM" id="SSF53633">
    <property type="entry name" value="Carbamate kinase-like"/>
    <property type="match status" value="1"/>
</dbReference>
<evidence type="ECO:0000256" key="5">
    <source>
        <dbReference type="ARBA" id="ARBA00022741"/>
    </source>
</evidence>
<keyword evidence="5 10" id="KW-0547">Nucleotide-binding</keyword>
<dbReference type="Gene3D" id="3.40.1160.10">
    <property type="entry name" value="Acetylglutamate kinase-like"/>
    <property type="match status" value="1"/>
</dbReference>
<feature type="binding site" evidence="11">
    <location>
        <position position="52"/>
    </location>
    <ligand>
        <name>substrate</name>
    </ligand>
</feature>
<evidence type="ECO:0000256" key="1">
    <source>
        <dbReference type="ARBA" id="ARBA00010540"/>
    </source>
</evidence>
<evidence type="ECO:0000256" key="4">
    <source>
        <dbReference type="ARBA" id="ARBA00022679"/>
    </source>
</evidence>
<evidence type="ECO:0000256" key="2">
    <source>
        <dbReference type="ARBA" id="ARBA00012908"/>
    </source>
</evidence>
<comment type="catalytic activity">
    <reaction evidence="9 10">
        <text>isopentenyl phosphate + ATP = isopentenyl diphosphate + ADP</text>
        <dbReference type="Rhea" id="RHEA:33963"/>
        <dbReference type="ChEBI" id="CHEBI:30616"/>
        <dbReference type="ChEBI" id="CHEBI:65078"/>
        <dbReference type="ChEBI" id="CHEBI:128769"/>
        <dbReference type="ChEBI" id="CHEBI:456216"/>
        <dbReference type="EC" id="2.7.4.26"/>
    </reaction>
</comment>
<dbReference type="KEGG" id="mhor:MSHOH_3625"/>
<keyword evidence="4 10" id="KW-0808">Transferase</keyword>
<dbReference type="GO" id="GO:0016301">
    <property type="term" value="F:kinase activity"/>
    <property type="evidence" value="ECO:0007669"/>
    <property type="project" value="UniProtKB-KW"/>
</dbReference>
<name>A0A0E3SIZ0_9EURY</name>
<dbReference type="InterPro" id="IPR001048">
    <property type="entry name" value="Asp/Glu/Uridylate_kinase"/>
</dbReference>
<dbReference type="PANTHER" id="PTHR43654:SF1">
    <property type="entry name" value="ISOPENTENYL PHOSPHATE KINASE"/>
    <property type="match status" value="1"/>
</dbReference>
<dbReference type="EC" id="2.7.4.26" evidence="2 10"/>
<dbReference type="NCBIfam" id="NF040647">
    <property type="entry name" value="IPPK_Arch"/>
    <property type="match status" value="1"/>
</dbReference>
<dbReference type="HOGENOM" id="CLU_070213_0_0_2"/>
<comment type="function">
    <text evidence="10">Catalyzes the formation of isopentenyl diphosphate (IPP), the building block of all isoprenoids.</text>
</comment>
<feature type="site" description="Transition state stabilizer" evidence="12">
    <location>
        <position position="20"/>
    </location>
</feature>